<accession>A0A410X028</accession>
<evidence type="ECO:0000313" key="6">
    <source>
        <dbReference type="Proteomes" id="UP001527202"/>
    </source>
</evidence>
<dbReference type="Proteomes" id="UP001527202">
    <property type="component" value="Unassembled WGS sequence"/>
</dbReference>
<evidence type="ECO:0000259" key="2">
    <source>
        <dbReference type="Pfam" id="PF05193"/>
    </source>
</evidence>
<dbReference type="InterPro" id="IPR050361">
    <property type="entry name" value="MPP/UQCRC_Complex"/>
</dbReference>
<dbReference type="AlphaFoldDB" id="A0A410X028"/>
<dbReference type="Pfam" id="PF05193">
    <property type="entry name" value="Peptidase_M16_C"/>
    <property type="match status" value="1"/>
</dbReference>
<reference evidence="3 6" key="2">
    <citation type="submission" date="2022-05" db="EMBL/GenBank/DDBJ databases">
        <title>Genome Sequencing of Bee-Associated Microbes.</title>
        <authorList>
            <person name="Dunlap C."/>
        </authorList>
    </citation>
    <scope>NUCLEOTIDE SEQUENCE [LARGE SCALE GENOMIC DNA]</scope>
    <source>
        <strain evidence="3 6">NRRL B-23120</strain>
    </source>
</reference>
<dbReference type="Gene3D" id="3.30.830.10">
    <property type="entry name" value="Metalloenzyme, LuxS/M16 peptidase-like"/>
    <property type="match status" value="2"/>
</dbReference>
<dbReference type="PANTHER" id="PTHR11851:SF134">
    <property type="entry name" value="ZINC-DEPENDENT PROTEASE"/>
    <property type="match status" value="1"/>
</dbReference>
<proteinExistence type="predicted"/>
<dbReference type="KEGG" id="pchi:PC41400_21105"/>
<dbReference type="InterPro" id="IPR011249">
    <property type="entry name" value="Metalloenz_LuxS/M16"/>
</dbReference>
<dbReference type="OrthoDB" id="9811314at2"/>
<evidence type="ECO:0000259" key="1">
    <source>
        <dbReference type="Pfam" id="PF00675"/>
    </source>
</evidence>
<dbReference type="RefSeq" id="WP_042233099.1">
    <property type="nucleotide sequence ID" value="NZ_CP026520.1"/>
</dbReference>
<sequence>MNVIPYPHLNETLYEEKLPNGLHVYVLPKEGFQKTYATFSTRYGSIDNHFQVEGGPEIRVPDGIAHFLEHKMFEEPTGDVFATFASRGASANAFTSFERTVYLFSATGQIMENITTLIDFVQNPYFTEENVEKEKGIIGQEINMYRDNPDWRAYYGLIEALYSKHPVRIDIAGTIPSITEITKDMLYDCYHTFYHPSNMTVFIAGGVNPEEVISHIRANQAAKTFKPQGEIRRFFESEPESVETEHKETLLPVSLPKCLFGFKEKALHEEGDAILKRELTTKLVLEVLLGASSPIYQKLYNEGLISDNFSHEYNSSPEYAFSAMGGDTKDPDLLLSRIREELDRVKAEGLDEEAFERSRRKKIGGFLRMLNSPEAITNEFTRYLFKGADMFDILKTYESITKDEAESRLREHFDWSRFAVSLVRSERS</sequence>
<organism evidence="4 5">
    <name type="scientific">Paenibacillus chitinolyticus</name>
    <dbReference type="NCBI Taxonomy" id="79263"/>
    <lineage>
        <taxon>Bacteria</taxon>
        <taxon>Bacillati</taxon>
        <taxon>Bacillota</taxon>
        <taxon>Bacilli</taxon>
        <taxon>Bacillales</taxon>
        <taxon>Paenibacillaceae</taxon>
        <taxon>Paenibacillus</taxon>
    </lineage>
</organism>
<dbReference type="GO" id="GO:0046872">
    <property type="term" value="F:metal ion binding"/>
    <property type="evidence" value="ECO:0007669"/>
    <property type="project" value="InterPro"/>
</dbReference>
<feature type="domain" description="Peptidase M16 C-terminal" evidence="2">
    <location>
        <begin position="181"/>
        <end position="360"/>
    </location>
</feature>
<evidence type="ECO:0000313" key="4">
    <source>
        <dbReference type="EMBL" id="QAV20024.1"/>
    </source>
</evidence>
<reference evidence="4 5" key="1">
    <citation type="submission" date="2018-01" db="EMBL/GenBank/DDBJ databases">
        <title>The whole genome sequencing and assembly of Paenibacillus chitinolyticus KCCM 41400 strain.</title>
        <authorList>
            <person name="Kim J.-Y."/>
            <person name="Park M.-K."/>
            <person name="Lee Y.-J."/>
            <person name="Yi H."/>
            <person name="Bahn Y.-S."/>
            <person name="Kim J.F."/>
            <person name="Lee D.-W."/>
        </authorList>
    </citation>
    <scope>NUCLEOTIDE SEQUENCE [LARGE SCALE GENOMIC DNA]</scope>
    <source>
        <strain evidence="4 5">KCCM 41400</strain>
    </source>
</reference>
<dbReference type="NCBIfam" id="NF047421">
    <property type="entry name" value="YfmH_fam"/>
    <property type="match status" value="1"/>
</dbReference>
<dbReference type="SUPFAM" id="SSF63411">
    <property type="entry name" value="LuxS/MPP-like metallohydrolase"/>
    <property type="match status" value="2"/>
</dbReference>
<dbReference type="EMBL" id="CP026520">
    <property type="protein sequence ID" value="QAV20024.1"/>
    <property type="molecule type" value="Genomic_DNA"/>
</dbReference>
<dbReference type="InterPro" id="IPR007863">
    <property type="entry name" value="Peptidase_M16_C"/>
</dbReference>
<dbReference type="InterPro" id="IPR011765">
    <property type="entry name" value="Pept_M16_N"/>
</dbReference>
<keyword evidence="6" id="KW-1185">Reference proteome</keyword>
<dbReference type="Pfam" id="PF00675">
    <property type="entry name" value="Peptidase_M16"/>
    <property type="match status" value="1"/>
</dbReference>
<gene>
    <name evidence="3" type="ORF">M5X16_09005</name>
    <name evidence="4" type="ORF">PC41400_21105</name>
</gene>
<feature type="domain" description="Peptidase M16 N-terminal" evidence="1">
    <location>
        <begin position="62"/>
        <end position="174"/>
    </location>
</feature>
<protein>
    <submittedName>
        <fullName evidence="4">Insulinase family protein</fullName>
    </submittedName>
</protein>
<dbReference type="EMBL" id="JAMDMJ010000009">
    <property type="protein sequence ID" value="MCY9595911.1"/>
    <property type="molecule type" value="Genomic_DNA"/>
</dbReference>
<evidence type="ECO:0000313" key="3">
    <source>
        <dbReference type="EMBL" id="MCY9595911.1"/>
    </source>
</evidence>
<dbReference type="Proteomes" id="UP000288943">
    <property type="component" value="Chromosome"/>
</dbReference>
<name>A0A410X028_9BACL</name>
<dbReference type="PANTHER" id="PTHR11851">
    <property type="entry name" value="METALLOPROTEASE"/>
    <property type="match status" value="1"/>
</dbReference>
<evidence type="ECO:0000313" key="5">
    <source>
        <dbReference type="Proteomes" id="UP000288943"/>
    </source>
</evidence>
<dbReference type="GeneID" id="95377294"/>